<feature type="disulfide bond" evidence="11">
    <location>
        <begin position="2595"/>
        <end position="2622"/>
    </location>
</feature>
<dbReference type="PROSITE" id="PS01186">
    <property type="entry name" value="EGF_2"/>
    <property type="match status" value="1"/>
</dbReference>
<feature type="domain" description="CUB" evidence="14">
    <location>
        <begin position="695"/>
        <end position="807"/>
    </location>
</feature>
<accession>A0ABC9WJB1</accession>
<feature type="domain" description="CUB" evidence="14">
    <location>
        <begin position="1775"/>
        <end position="1892"/>
    </location>
</feature>
<dbReference type="CDD" id="cd22201">
    <property type="entry name" value="cubilin_NTD"/>
    <property type="match status" value="1"/>
</dbReference>
<organism evidence="16 17">
    <name type="scientific">Grus japonensis</name>
    <name type="common">Japanese crane</name>
    <name type="synonym">Red-crowned crane</name>
    <dbReference type="NCBI Taxonomy" id="30415"/>
    <lineage>
        <taxon>Eukaryota</taxon>
        <taxon>Metazoa</taxon>
        <taxon>Chordata</taxon>
        <taxon>Craniata</taxon>
        <taxon>Vertebrata</taxon>
        <taxon>Euteleostomi</taxon>
        <taxon>Archelosauria</taxon>
        <taxon>Archosauria</taxon>
        <taxon>Dinosauria</taxon>
        <taxon>Saurischia</taxon>
        <taxon>Theropoda</taxon>
        <taxon>Coelurosauria</taxon>
        <taxon>Aves</taxon>
        <taxon>Neognathae</taxon>
        <taxon>Neoaves</taxon>
        <taxon>Gruiformes</taxon>
        <taxon>Gruidae</taxon>
        <taxon>Grus</taxon>
    </lineage>
</organism>
<evidence type="ECO:0000256" key="3">
    <source>
        <dbReference type="ARBA" id="ARBA00022475"/>
    </source>
</evidence>
<evidence type="ECO:0000256" key="13">
    <source>
        <dbReference type="SAM" id="Coils"/>
    </source>
</evidence>
<keyword evidence="9" id="KW-0325">Glycoprotein</keyword>
<dbReference type="PROSITE" id="PS00022">
    <property type="entry name" value="EGF_1"/>
    <property type="match status" value="2"/>
</dbReference>
<feature type="domain" description="CUB" evidence="14">
    <location>
        <begin position="2595"/>
        <end position="2708"/>
    </location>
</feature>
<keyword evidence="8 12" id="KW-1015">Disulfide bond</keyword>
<dbReference type="CDD" id="cd00041">
    <property type="entry name" value="CUB"/>
    <property type="match status" value="24"/>
</dbReference>
<feature type="domain" description="CUB" evidence="14">
    <location>
        <begin position="2953"/>
        <end position="3065"/>
    </location>
</feature>
<dbReference type="PROSITE" id="PS50026">
    <property type="entry name" value="EGF_3"/>
    <property type="match status" value="2"/>
</dbReference>
<evidence type="ECO:0000256" key="2">
    <source>
        <dbReference type="ARBA" id="ARBA00004398"/>
    </source>
</evidence>
<feature type="domain" description="CUB" evidence="14">
    <location>
        <begin position="455"/>
        <end position="565"/>
    </location>
</feature>
<dbReference type="FunFam" id="2.60.120.290:FF:000005">
    <property type="entry name" value="Procollagen C-endopeptidase enhancer 1"/>
    <property type="match status" value="4"/>
</dbReference>
<dbReference type="PROSITE" id="PS01187">
    <property type="entry name" value="EGF_CA"/>
    <property type="match status" value="1"/>
</dbReference>
<dbReference type="Pfam" id="PF00431">
    <property type="entry name" value="CUB"/>
    <property type="match status" value="24"/>
</dbReference>
<evidence type="ECO:0000313" key="16">
    <source>
        <dbReference type="EMBL" id="GAB0184737.1"/>
    </source>
</evidence>
<evidence type="ECO:0000256" key="4">
    <source>
        <dbReference type="ARBA" id="ARBA00022536"/>
    </source>
</evidence>
<feature type="domain" description="CUB" evidence="14">
    <location>
        <begin position="1536"/>
        <end position="1649"/>
    </location>
</feature>
<dbReference type="InterPro" id="IPR000859">
    <property type="entry name" value="CUB_dom"/>
</dbReference>
<keyword evidence="6" id="KW-0677">Repeat</keyword>
<evidence type="ECO:0000256" key="11">
    <source>
        <dbReference type="PROSITE-ProRule" id="PRU00059"/>
    </source>
</evidence>
<sequence length="3181" mass="349305">MGKSSGEDWTSSWKKSPLKIRSTISYDGKGHYMEVSLFRQQHPIDFVSWRPQAAAGQVSIQRAELLLLHWPRLSSEQGNLVFRTGSSKNIEFRTGPLGKIKINEEDLAELFSQVRENNAEIQELKKANGASQNVSQQVALLTSKIVNLDNKLQSLEQGLLCSVDVNECQIYAGTALGCQNGATCVNTPGSYSCSCTPETYGPHCALKFDDCQGGSETLCGHGICVDADRDQPNKAGKEMATVAKTLMNVKVIMEAAQQRQWFNVSTQWDPSTVDSVHQAMISGYFCLCNAGWTGPNCTENIDECISNPCQNGGSCTDGVNGYSCECTSAWTGPQCQTAQQECGGELTGTYGSISSPGYPGNYPVNRDCFWTISTSPGHLITFAFGTLSLEHHENCSYDHLEVRDGDSEVSSLISKFCHSTLMSPITSTSNSLWIKFKSDASVQRASFRAIYHVACGGSLFGAGTIHSPYYPRMSLHPNTCEWIISQPASKVVILNFIDFDIRNTTTCDTDYVEVRDGSNRDSPLLEKYCGTAVPSIVQSTRNNLYIKFRASSLTNLGFRAEYWPIDTVCGETVTGPEGTITSPGHPDVYPHGINCTWIINIQPGYLIRLTFTSFNLAFDYSCRKDYLEIYDNSTVQKLGRDGGYETSPPLGKYCGTDLPPVIMSHGNKLWIKFVSDIFGTRKGFSAEWDGTSAGCGGTLTTASGIFMSPNYPMPYYHNSECYWLLRGNRGTPFEIQFEQFHLEYHPKCNFDYLAVYDGNSSNAKQLGKFCGNQIPPLIHSSGDSVYVKLRTDSSLRGGGFLAKYKQVCHEVLTVNRSHGILESLNYPNNYPLNEHCNWTIQTTKGNTLNYSFIAFDVEDGSDCDRDFLKLYDGPNVQSNLIGTFCGRSLPLAGSTTGTSLHVLFYSDGLNARSGFQMLWHVNAKASGGLFTRGKLESASAGRPRGSCGGELSGPSGSFHSPGYPNRYPSNRECIWYIHTAPGSSIQLTIQEFDIEYHPNCNYDVLEVYGGPDFLSPRLAQLCVSRSAQNPLRVSTTGNSAIVRFKTDAAVTGKGFNASWQENPGGCGGIFQATSGEIHSPNYPQPYNNNTDCSWVIQVDYSHRVLLNFLDFDIENHHSCNYDNVAVFDGPSNEAPLLRKLCGTQHPPPITSSKNVMYIRLHSDTTVQHRGFSARFTEACGSFIESDSVGAAISSPLYPVKYPNNQNCSWIIQAQEPFNHVTLSFTDFDIENRQNCTTDFVEILDGNNYEAPLQGRYCGTTIPHPITSFGNALVVNFISNNNITARGFHATYAASSSSCGGTFHMDRGAFNSPGYPELYPLNTECVWTILSSPGNRLQLSFIEFQVEDSSNCTKDYLEIREGNDTGKPAGRFCGKSLPSNYTSIVGHILWVKFVSDSSGADIGFRATFSHLYGNDIVGTRGQIASPRWPRSYPHNSNYEWRISVNASQVIHGHILQMDIENHHRCHYDKLKVYDGPTIHSRPIATYCGADPASFASSGSSMTIQFQSDSSVTGKGFLLDWYAVDASAVTRTIARGACGGTATTEETPSFLFSPDWPMYYRNLADCVWLIRAPGSTVEFNILALDIESHSSCSYDKLIIQDGDTSLSPVLATLCGREPPGPIRSTGEAMFIHFMSDASVTGAGFNASYHKSCGGYLRTGSGVITSPNYPQDYAPNLNCSWHVVVTSGFIIAVHFEQPFQVESEDTSCNLGDYVELKNGLDNAAPPLVSGRGNGRFCGSSPISTMYTTDNQLFVHFISDSRNEGQGFKLKYEAKSLACGGNIYINDFNPSGYASSPNYPSNYPPHADCIWTITAPNGHAVELQFEDQFYIEPSPNCTSSYLELRNGADSTAPIIAKLCGSLMPGSQRSSGAVMYLRFRSDNSVTHVGFNAKYSIAPCGGTVIGQAGVIESMGYPELRYQDNLLCEWFLQGPRGHYLTIRLEGLDIQNSSSCTSDFVEIREYNASGNLLGKYCGNTLPDAVDTSDSFAYVKFVTDGSVNARGFRLRFDSSSEECGGDFTAPVGTFTSPNYPNLYPHNRVCEWRITVEEGRRVTLTFNDMKTEEHWRCLSDYVAVYNGLRENSPRLAKLCGDVNPGTEVKSSGNTMKVVLVTDMSHAARGFSVSYASSEDAVCGGTLMGYAGGNFSSPGYDGVKNYTSNLNCEWTIENPSHYNSSIYISFEDFHLEHHQDCQHDYLELRIGDADGELIARLCGQAAPSVPLVIAAPQIWVHFVSDENTEDKGFLAHYTFEACGGIQSGERGVVSSPNYPEPYSNLNRCSWLLEAAEGETITLTFTAFHVENHSLCKWDSLTILNGGSPGSPVIGKYCGNTSPGTIRSGSSKLVIIFNSDHSIQGGGFYATWTAESLGCGGIIHSDNGMIKSPHWPQNFPVNTRCTWTIITHESKHLEMNFHSNFQIPDSNGSCQSSYVKVWRGNDEEAAALLTTGCGSSAPDPVVAPNNVITTVFQSQDAPGTGFSASFISRCGVNFTSPAGRIISPNYPSQYDDNLNCSYIIDQGPQSLVILEFETFHLEAPALLSRICLYDGVSIYSGIRVTPHPLITLCGNELPAPVSVFGPMLLNFYTDSHIAGFGFQARYRAIACGGIFNGSVGVISSPAHSVLDYHNNMNCSYYITVGNGKVVALKFNSFQLEISPSCYKDYVAVYDGSDTHAPLLGKFCGSELPPNIKSSSNNLFLVFNTDFFGEDRGWKASFRETLGPQNGCGGYLTNSASSFGSPVSNVTRRYEKNLDCVWIITAPVNKLINLTFTSFVLEAQSAWTCQYDYVKLYDGDNENANLVGTFCGSMVPAPFLSTRNSLTVKFITDNSVEREGFNATYTTVDRLCGGVYNATSTSLTTTSPNFPNQYPPFTLCTWVIDAPPQQQVRVTVEVFHLHSGQDCSQNYLELQESPTHSQGSVHRFCGSETFPVPEFYSYDRTAIVTFKSDEYMINNGVRFTYQATGCNREYNQPFGYLKSPGWPGRHPNNMDCSVILRAPPNHTISLFFHAFHLEDSIQCSHDFLEVRNGSDVQSPLLGRFCGNTVPSPIFPKNHVVYLRFKSDFSGAHDGYEITWTSSSSGCGGTLYGSTGSFASPSYPATYHNNTDCEWAITVPKGRIVTVNFDFISIDDPGDCSSNYLILHNGPDASYPRAGPYCGMDTNIAPFTATSHQVYIKFHAEYVTLPSGFHLSWMS</sequence>
<keyword evidence="10" id="KW-0968">Cytoplasmic vesicle</keyword>
<evidence type="ECO:0000256" key="10">
    <source>
        <dbReference type="ARBA" id="ARBA00023329"/>
    </source>
</evidence>
<dbReference type="GO" id="GO:0030133">
    <property type="term" value="C:transport vesicle"/>
    <property type="evidence" value="ECO:0007669"/>
    <property type="project" value="UniProtKB-SubCell"/>
</dbReference>
<feature type="domain" description="CUB" evidence="14">
    <location>
        <begin position="2010"/>
        <end position="2123"/>
    </location>
</feature>
<evidence type="ECO:0000259" key="14">
    <source>
        <dbReference type="PROSITE" id="PS01180"/>
    </source>
</evidence>
<dbReference type="PROSITE" id="PS00010">
    <property type="entry name" value="ASX_HYDROXYL"/>
    <property type="match status" value="2"/>
</dbReference>
<dbReference type="GO" id="GO:0005886">
    <property type="term" value="C:plasma membrane"/>
    <property type="evidence" value="ECO:0007669"/>
    <property type="project" value="UniProtKB-SubCell"/>
</dbReference>
<dbReference type="Gene3D" id="2.10.25.10">
    <property type="entry name" value="Laminin"/>
    <property type="match status" value="3"/>
</dbReference>
<dbReference type="PANTHER" id="PTHR24251:SF30">
    <property type="entry name" value="MEMBRANE FRIZZLED-RELATED PROTEIN"/>
    <property type="match status" value="1"/>
</dbReference>
<proteinExistence type="predicted"/>
<feature type="domain" description="CUB" evidence="14">
    <location>
        <begin position="2363"/>
        <end position="2477"/>
    </location>
</feature>
<dbReference type="InterPro" id="IPR018097">
    <property type="entry name" value="EGF_Ca-bd_CS"/>
</dbReference>
<feature type="domain" description="CUB" evidence="14">
    <location>
        <begin position="2715"/>
        <end position="2831"/>
    </location>
</feature>
<evidence type="ECO:0000259" key="15">
    <source>
        <dbReference type="PROSITE" id="PS50026"/>
    </source>
</evidence>
<dbReference type="PROSITE" id="PS01180">
    <property type="entry name" value="CUB"/>
    <property type="match status" value="24"/>
</dbReference>
<dbReference type="FunFam" id="2.10.25.10:FF:000260">
    <property type="entry name" value="Notch receptor 4"/>
    <property type="match status" value="1"/>
</dbReference>
<evidence type="ECO:0000256" key="8">
    <source>
        <dbReference type="ARBA" id="ARBA00023157"/>
    </source>
</evidence>
<evidence type="ECO:0000313" key="17">
    <source>
        <dbReference type="Proteomes" id="UP001623348"/>
    </source>
</evidence>
<feature type="disulfide bond" evidence="12">
    <location>
        <begin position="195"/>
        <end position="204"/>
    </location>
</feature>
<feature type="domain" description="CUB" evidence="14">
    <location>
        <begin position="2835"/>
        <end position="2951"/>
    </location>
</feature>
<dbReference type="SMART" id="SM00181">
    <property type="entry name" value="EGF"/>
    <property type="match status" value="3"/>
</dbReference>
<feature type="domain" description="CUB" evidence="14">
    <location>
        <begin position="1650"/>
        <end position="1771"/>
    </location>
</feature>
<dbReference type="CDD" id="cd00054">
    <property type="entry name" value="EGF_CA"/>
    <property type="match status" value="2"/>
</dbReference>
<feature type="domain" description="CUB" evidence="14">
    <location>
        <begin position="1179"/>
        <end position="1294"/>
    </location>
</feature>
<evidence type="ECO:0000256" key="7">
    <source>
        <dbReference type="ARBA" id="ARBA00023136"/>
    </source>
</evidence>
<dbReference type="SUPFAM" id="SSF49854">
    <property type="entry name" value="Spermadhesin, CUB domain"/>
    <property type="match status" value="24"/>
</dbReference>
<feature type="domain" description="CUB" evidence="14">
    <location>
        <begin position="1066"/>
        <end position="1178"/>
    </location>
</feature>
<comment type="caution">
    <text evidence="12">Lacks conserved residue(s) required for the propagation of feature annotation.</text>
</comment>
<dbReference type="FunFam" id="2.60.120.290:FF:000003">
    <property type="entry name" value="Neuropilin"/>
    <property type="match status" value="5"/>
</dbReference>
<feature type="domain" description="CUB" evidence="14">
    <location>
        <begin position="342"/>
        <end position="454"/>
    </location>
</feature>
<dbReference type="InterPro" id="IPR000742">
    <property type="entry name" value="EGF"/>
</dbReference>
<feature type="domain" description="CUB" evidence="14">
    <location>
        <begin position="2247"/>
        <end position="2359"/>
    </location>
</feature>
<feature type="domain" description="CUB" evidence="14">
    <location>
        <begin position="1298"/>
        <end position="1410"/>
    </location>
</feature>
<name>A0ABC9WJB1_GRUJA</name>
<dbReference type="Pfam" id="PF12661">
    <property type="entry name" value="hEGF"/>
    <property type="match status" value="2"/>
</dbReference>
<evidence type="ECO:0000256" key="9">
    <source>
        <dbReference type="ARBA" id="ARBA00023180"/>
    </source>
</evidence>
<dbReference type="InterPro" id="IPR035914">
    <property type="entry name" value="Sperma_CUB_dom_sf"/>
</dbReference>
<evidence type="ECO:0000256" key="6">
    <source>
        <dbReference type="ARBA" id="ARBA00022737"/>
    </source>
</evidence>
<comment type="subcellular location">
    <subcellularLocation>
        <location evidence="1">Cell membrane</location>
    </subcellularLocation>
    <subcellularLocation>
        <location evidence="2">Cytoplasmic vesicle</location>
        <location evidence="2">Secretory vesicle</location>
    </subcellularLocation>
</comment>
<feature type="domain" description="EGF-like" evidence="15">
    <location>
        <begin position="300"/>
        <end position="336"/>
    </location>
</feature>
<reference evidence="16 17" key="1">
    <citation type="submission" date="2024-06" db="EMBL/GenBank/DDBJ databases">
        <title>The draft genome of Grus japonensis, version 3.</title>
        <authorList>
            <person name="Nabeshima K."/>
            <person name="Suzuki S."/>
            <person name="Onuma M."/>
        </authorList>
    </citation>
    <scope>NUCLEOTIDE SEQUENCE [LARGE SCALE GENOMIC DNA]</scope>
    <source>
        <strain evidence="16 17">451A</strain>
    </source>
</reference>
<feature type="domain" description="CUB" evidence="14">
    <location>
        <begin position="3069"/>
        <end position="3181"/>
    </location>
</feature>
<dbReference type="InterPro" id="IPR000152">
    <property type="entry name" value="EGF-type_Asp/Asn_hydroxyl_site"/>
</dbReference>
<dbReference type="FunFam" id="2.60.120.290:FF:000018">
    <property type="entry name" value="cubilin"/>
    <property type="match status" value="3"/>
</dbReference>
<feature type="domain" description="CUB" evidence="14">
    <location>
        <begin position="2128"/>
        <end position="2245"/>
    </location>
</feature>
<feature type="disulfide bond" evidence="11">
    <location>
        <begin position="1894"/>
        <end position="1921"/>
    </location>
</feature>
<keyword evidence="4 12" id="KW-0245">EGF-like domain</keyword>
<feature type="domain" description="CUB" evidence="14">
    <location>
        <begin position="1894"/>
        <end position="2006"/>
    </location>
</feature>
<dbReference type="SUPFAM" id="SSF57196">
    <property type="entry name" value="EGF/Laminin"/>
    <property type="match status" value="2"/>
</dbReference>
<dbReference type="FunFam" id="2.10.25.10:FF:000472">
    <property type="entry name" value="Uncharacterized protein, isoform A"/>
    <property type="match status" value="1"/>
</dbReference>
<feature type="domain" description="CUB" evidence="14">
    <location>
        <begin position="2478"/>
        <end position="2593"/>
    </location>
</feature>
<dbReference type="SMART" id="SM00179">
    <property type="entry name" value="EGF_CA"/>
    <property type="match status" value="2"/>
</dbReference>
<comment type="caution">
    <text evidence="16">The sequence shown here is derived from an EMBL/GenBank/DDBJ whole genome shotgun (WGS) entry which is preliminary data.</text>
</comment>
<dbReference type="PANTHER" id="PTHR24251">
    <property type="entry name" value="OVOCHYMASE-RELATED"/>
    <property type="match status" value="1"/>
</dbReference>
<dbReference type="Gene3D" id="2.60.120.290">
    <property type="entry name" value="Spermadhesin, CUB domain"/>
    <property type="match status" value="24"/>
</dbReference>
<dbReference type="SMART" id="SM00042">
    <property type="entry name" value="CUB"/>
    <property type="match status" value="24"/>
</dbReference>
<evidence type="ECO:0000256" key="1">
    <source>
        <dbReference type="ARBA" id="ARBA00004236"/>
    </source>
</evidence>
<dbReference type="EMBL" id="BAAFJT010000002">
    <property type="protein sequence ID" value="GAB0184737.1"/>
    <property type="molecule type" value="Genomic_DNA"/>
</dbReference>
<dbReference type="Proteomes" id="UP001623348">
    <property type="component" value="Unassembled WGS sequence"/>
</dbReference>
<dbReference type="FunFam" id="2.60.120.290:FF:000047">
    <property type="entry name" value="Cubilin"/>
    <property type="match status" value="1"/>
</dbReference>
<feature type="domain" description="CUB" evidence="14">
    <location>
        <begin position="947"/>
        <end position="1062"/>
    </location>
</feature>
<keyword evidence="7" id="KW-0472">Membrane</keyword>
<keyword evidence="17" id="KW-1185">Reference proteome</keyword>
<evidence type="ECO:0000256" key="12">
    <source>
        <dbReference type="PROSITE-ProRule" id="PRU00076"/>
    </source>
</evidence>
<feature type="domain" description="CUB" evidence="14">
    <location>
        <begin position="569"/>
        <end position="691"/>
    </location>
</feature>
<feature type="disulfide bond" evidence="12">
    <location>
        <begin position="326"/>
        <end position="335"/>
    </location>
</feature>
<keyword evidence="5" id="KW-0732">Signal</keyword>
<dbReference type="InterPro" id="IPR001881">
    <property type="entry name" value="EGF-like_Ca-bd_dom"/>
</dbReference>
<feature type="domain" description="CUB" evidence="14">
    <location>
        <begin position="1411"/>
        <end position="1522"/>
    </location>
</feature>
<protein>
    <submittedName>
        <fullName evidence="16">Cubilin</fullName>
    </submittedName>
</protein>
<dbReference type="FunFam" id="2.60.120.290:FF:000013">
    <property type="entry name" value="Membrane frizzled-related protein"/>
    <property type="match status" value="10"/>
</dbReference>
<keyword evidence="3" id="KW-1003">Cell membrane</keyword>
<evidence type="ECO:0000256" key="5">
    <source>
        <dbReference type="ARBA" id="ARBA00022729"/>
    </source>
</evidence>
<feature type="domain" description="CUB" evidence="14">
    <location>
        <begin position="808"/>
        <end position="922"/>
    </location>
</feature>
<keyword evidence="13" id="KW-0175">Coiled coil</keyword>
<gene>
    <name evidence="16" type="ORF">GRJ2_000939000</name>
</gene>
<feature type="coiled-coil region" evidence="13">
    <location>
        <begin position="107"/>
        <end position="158"/>
    </location>
</feature>
<feature type="domain" description="EGF-like" evidence="15">
    <location>
        <begin position="164"/>
        <end position="205"/>
    </location>
</feature>
<dbReference type="InterPro" id="IPR013032">
    <property type="entry name" value="EGF-like_CS"/>
</dbReference>
<dbReference type="FunFam" id="2.60.120.290:FF:000045">
    <property type="entry name" value="Cubilin"/>
    <property type="match status" value="1"/>
</dbReference>